<dbReference type="Gene3D" id="2.40.110.10">
    <property type="entry name" value="Butyryl-CoA Dehydrogenase, subunit A, domain 2"/>
    <property type="match status" value="1"/>
</dbReference>
<evidence type="ECO:0000256" key="4">
    <source>
        <dbReference type="ARBA" id="ARBA00022827"/>
    </source>
</evidence>
<keyword evidence="5 6" id="KW-0560">Oxidoreductase</keyword>
<evidence type="ECO:0000259" key="8">
    <source>
        <dbReference type="Pfam" id="PF02770"/>
    </source>
</evidence>
<dbReference type="InterPro" id="IPR046373">
    <property type="entry name" value="Acyl-CoA_Oxase/DH_mid-dom_sf"/>
</dbReference>
<feature type="domain" description="Acyl-CoA dehydrogenase/oxidase C-terminal" evidence="7">
    <location>
        <begin position="229"/>
        <end position="375"/>
    </location>
</feature>
<proteinExistence type="inferred from homology"/>
<comment type="cofactor">
    <cofactor evidence="1 6">
        <name>FAD</name>
        <dbReference type="ChEBI" id="CHEBI:57692"/>
    </cofactor>
</comment>
<keyword evidence="4 6" id="KW-0274">FAD</keyword>
<feature type="domain" description="Acyl-CoA oxidase/dehydrogenase middle" evidence="8">
    <location>
        <begin position="120"/>
        <end position="215"/>
    </location>
</feature>
<dbReference type="Pfam" id="PF02771">
    <property type="entry name" value="Acyl-CoA_dh_N"/>
    <property type="match status" value="1"/>
</dbReference>
<dbReference type="Gene3D" id="1.20.140.10">
    <property type="entry name" value="Butyryl-CoA Dehydrogenase, subunit A, domain 3"/>
    <property type="match status" value="1"/>
</dbReference>
<dbReference type="Gene3D" id="1.10.540.10">
    <property type="entry name" value="Acyl-CoA dehydrogenase/oxidase, N-terminal domain"/>
    <property type="match status" value="1"/>
</dbReference>
<evidence type="ECO:0000259" key="7">
    <source>
        <dbReference type="Pfam" id="PF00441"/>
    </source>
</evidence>
<evidence type="ECO:0000313" key="11">
    <source>
        <dbReference type="Proteomes" id="UP000244060"/>
    </source>
</evidence>
<evidence type="ECO:0000256" key="5">
    <source>
        <dbReference type="ARBA" id="ARBA00023002"/>
    </source>
</evidence>
<dbReference type="PANTHER" id="PTHR43884">
    <property type="entry name" value="ACYL-COA DEHYDROGENASE"/>
    <property type="match status" value="1"/>
</dbReference>
<name>A0A2T5KD55_9RHOB</name>
<keyword evidence="3 6" id="KW-0285">Flavoprotein</keyword>
<dbReference type="Proteomes" id="UP000244060">
    <property type="component" value="Unassembled WGS sequence"/>
</dbReference>
<dbReference type="InterPro" id="IPR009100">
    <property type="entry name" value="AcylCoA_DH/oxidase_NM_dom_sf"/>
</dbReference>
<dbReference type="EMBL" id="QAOT01000002">
    <property type="protein sequence ID" value="PTR20353.1"/>
    <property type="molecule type" value="Genomic_DNA"/>
</dbReference>
<dbReference type="InterPro" id="IPR037069">
    <property type="entry name" value="AcylCoA_DH/ox_N_sf"/>
</dbReference>
<dbReference type="PANTHER" id="PTHR43884:SF12">
    <property type="entry name" value="ISOVALERYL-COA DEHYDROGENASE, MITOCHONDRIAL-RELATED"/>
    <property type="match status" value="1"/>
</dbReference>
<dbReference type="SUPFAM" id="SSF47203">
    <property type="entry name" value="Acyl-CoA dehydrogenase C-terminal domain-like"/>
    <property type="match status" value="1"/>
</dbReference>
<dbReference type="AlphaFoldDB" id="A0A2T5KD55"/>
<evidence type="ECO:0000313" key="10">
    <source>
        <dbReference type="EMBL" id="PTR20353.1"/>
    </source>
</evidence>
<feature type="domain" description="Acyl-CoA dehydrogenase/oxidase N-terminal" evidence="9">
    <location>
        <begin position="7"/>
        <end position="115"/>
    </location>
</feature>
<dbReference type="SUPFAM" id="SSF56645">
    <property type="entry name" value="Acyl-CoA dehydrogenase NM domain-like"/>
    <property type="match status" value="1"/>
</dbReference>
<evidence type="ECO:0000259" key="9">
    <source>
        <dbReference type="Pfam" id="PF02771"/>
    </source>
</evidence>
<evidence type="ECO:0000256" key="2">
    <source>
        <dbReference type="ARBA" id="ARBA00009347"/>
    </source>
</evidence>
<evidence type="ECO:0000256" key="3">
    <source>
        <dbReference type="ARBA" id="ARBA00022630"/>
    </source>
</evidence>
<organism evidence="10 11">
    <name type="scientific">Cereibacter azotoformans</name>
    <dbReference type="NCBI Taxonomy" id="43057"/>
    <lineage>
        <taxon>Bacteria</taxon>
        <taxon>Pseudomonadati</taxon>
        <taxon>Pseudomonadota</taxon>
        <taxon>Alphaproteobacteria</taxon>
        <taxon>Rhodobacterales</taxon>
        <taxon>Paracoccaceae</taxon>
        <taxon>Cereibacter</taxon>
    </lineage>
</organism>
<comment type="caution">
    <text evidence="10">The sequence shown here is derived from an EMBL/GenBank/DDBJ whole genome shotgun (WGS) entry which is preliminary data.</text>
</comment>
<dbReference type="InterPro" id="IPR006091">
    <property type="entry name" value="Acyl-CoA_Oxase/DH_mid-dom"/>
</dbReference>
<dbReference type="PROSITE" id="PS00072">
    <property type="entry name" value="ACYL_COA_DH_1"/>
    <property type="match status" value="1"/>
</dbReference>
<dbReference type="Pfam" id="PF02770">
    <property type="entry name" value="Acyl-CoA_dh_M"/>
    <property type="match status" value="1"/>
</dbReference>
<dbReference type="GO" id="GO:0003995">
    <property type="term" value="F:acyl-CoA dehydrogenase activity"/>
    <property type="evidence" value="ECO:0007669"/>
    <property type="project" value="InterPro"/>
</dbReference>
<dbReference type="Pfam" id="PF00441">
    <property type="entry name" value="Acyl-CoA_dh_1"/>
    <property type="match status" value="1"/>
</dbReference>
<keyword evidence="11" id="KW-1185">Reference proteome</keyword>
<protein>
    <submittedName>
        <fullName evidence="10">Acyl-CoA dehydrogenase</fullName>
    </submittedName>
</protein>
<dbReference type="FunFam" id="1.20.140.10:FF:000001">
    <property type="entry name" value="Acyl-CoA dehydrogenase"/>
    <property type="match status" value="1"/>
</dbReference>
<dbReference type="InterPro" id="IPR009075">
    <property type="entry name" value="AcylCo_DH/oxidase_C"/>
</dbReference>
<evidence type="ECO:0000256" key="6">
    <source>
        <dbReference type="RuleBase" id="RU362125"/>
    </source>
</evidence>
<sequence length="390" mass="41717">MHIHLPEDIVQLRDTVRRFVDTEVEPRAAEIDRTNTIPTGIFDTARELGLFGLSIPEEFGGLGECELASCVALETLSRGPGGVTFYVAPNAPAAAIRHAGTPKQKADYLEPLAEGRKFAAFCLTEEGAGSDAAGIRTRAVKRGDTWVINGTKMWVSRAADAEVFLVSAVTDPERKPKPGITIFLIGRRPGLSTGAPDVQMGGRGSGSAEVRFEDVEAGEDEILGELHDGFGGLKFVLGRARLWAAARAVGVIGKAAELSIDHSRTRRQFGQPIGEFQMVKEKIANMVADLYAARLQLYQAASLFDQGIDAAQEAAYAKLFASEAAGRATDACVQIHGAMGVAVGFAAERLYRDCRSYRILDGTSDIQRLMIASRVQKRGLGESIAPGGVA</sequence>
<evidence type="ECO:0000256" key="1">
    <source>
        <dbReference type="ARBA" id="ARBA00001974"/>
    </source>
</evidence>
<accession>A0A2T5KD55</accession>
<dbReference type="InterPro" id="IPR013786">
    <property type="entry name" value="AcylCoA_DH/ox_N"/>
</dbReference>
<dbReference type="GO" id="GO:0050660">
    <property type="term" value="F:flavin adenine dinucleotide binding"/>
    <property type="evidence" value="ECO:0007669"/>
    <property type="project" value="InterPro"/>
</dbReference>
<dbReference type="InterPro" id="IPR006089">
    <property type="entry name" value="Acyl-CoA_DH_CS"/>
</dbReference>
<comment type="similarity">
    <text evidence="2 6">Belongs to the acyl-CoA dehydrogenase family.</text>
</comment>
<gene>
    <name evidence="10" type="ORF">C8J28_102118</name>
</gene>
<dbReference type="InterPro" id="IPR036250">
    <property type="entry name" value="AcylCo_DH-like_C"/>
</dbReference>
<reference evidence="10 11" key="1">
    <citation type="submission" date="2018-04" db="EMBL/GenBank/DDBJ databases">
        <title>Genomic Encyclopedia of Type Strains, Phase III (KMG-III): the genomes of soil and plant-associated and newly described type strains.</title>
        <authorList>
            <person name="Whitman W."/>
        </authorList>
    </citation>
    <scope>NUCLEOTIDE SEQUENCE [LARGE SCALE GENOMIC DNA]</scope>
    <source>
        <strain evidence="10 11">KA25</strain>
    </source>
</reference>